<proteinExistence type="predicted"/>
<sequence length="152" mass="16887">MCLKTIARLHVPVSNCEFREFDGLPALVSERWDREYTTNQHGDTEVVRIHQEDLCQATGHPTSEKYQSDGGPGAAEILACLRINGLDSTSTGLFYIALILNFLMAGTDAHAKNFAIEEPVGKRPQPMPPVLVTPNLWNCSWYGEPSCARRLT</sequence>
<organism evidence="4 5">
    <name type="scientific">Bifidobacterium mongoliense DSM 21395</name>
    <dbReference type="NCBI Taxonomy" id="1437603"/>
    <lineage>
        <taxon>Bacteria</taxon>
        <taxon>Bacillati</taxon>
        <taxon>Actinomycetota</taxon>
        <taxon>Actinomycetes</taxon>
        <taxon>Bifidobacteriales</taxon>
        <taxon>Bifidobacteriaceae</taxon>
        <taxon>Bifidobacterium</taxon>
    </lineage>
</organism>
<dbReference type="eggNOG" id="COG3550">
    <property type="taxonomic scope" value="Bacteria"/>
</dbReference>
<evidence type="ECO:0000256" key="1">
    <source>
        <dbReference type="ARBA" id="ARBA00022679"/>
    </source>
</evidence>
<dbReference type="GO" id="GO:0004674">
    <property type="term" value="F:protein serine/threonine kinase activity"/>
    <property type="evidence" value="ECO:0007669"/>
    <property type="project" value="UniProtKB-EC"/>
</dbReference>
<comment type="caution">
    <text evidence="4">The sequence shown here is derived from an EMBL/GenBank/DDBJ whole genome shotgun (WGS) entry which is preliminary data.</text>
</comment>
<reference evidence="4 5" key="1">
    <citation type="submission" date="2014-03" db="EMBL/GenBank/DDBJ databases">
        <title>Genomics of Bifidobacteria.</title>
        <authorList>
            <person name="Ventura M."/>
            <person name="Milani C."/>
            <person name="Lugli G.A."/>
        </authorList>
    </citation>
    <scope>NUCLEOTIDE SEQUENCE [LARGE SCALE GENOMIC DNA]</scope>
    <source>
        <strain evidence="4 5">DSM 21395</strain>
    </source>
</reference>
<evidence type="ECO:0000313" key="4">
    <source>
        <dbReference type="EMBL" id="KFI80169.1"/>
    </source>
</evidence>
<gene>
    <name evidence="4" type="ORF">BMON_0037</name>
</gene>
<dbReference type="EMBL" id="JGZE01000001">
    <property type="protein sequence ID" value="KFI80169.1"/>
    <property type="molecule type" value="Genomic_DNA"/>
</dbReference>
<dbReference type="STRING" id="1437603.GCA_000771525_01042"/>
<dbReference type="Pfam" id="PF07804">
    <property type="entry name" value="HipA_C"/>
    <property type="match status" value="1"/>
</dbReference>
<keyword evidence="5" id="KW-1185">Reference proteome</keyword>
<dbReference type="EC" id="2.7.11.1" evidence="4"/>
<evidence type="ECO:0000256" key="2">
    <source>
        <dbReference type="ARBA" id="ARBA00022777"/>
    </source>
</evidence>
<dbReference type="Proteomes" id="UP000029082">
    <property type="component" value="Unassembled WGS sequence"/>
</dbReference>
<evidence type="ECO:0000259" key="3">
    <source>
        <dbReference type="Pfam" id="PF07804"/>
    </source>
</evidence>
<dbReference type="InterPro" id="IPR012893">
    <property type="entry name" value="HipA-like_C"/>
</dbReference>
<feature type="domain" description="HipA-like C-terminal" evidence="3">
    <location>
        <begin position="1"/>
        <end position="118"/>
    </location>
</feature>
<name>A0A087CA69_9BIFI</name>
<accession>A0A087CA69</accession>
<evidence type="ECO:0000313" key="5">
    <source>
        <dbReference type="Proteomes" id="UP000029082"/>
    </source>
</evidence>
<protein>
    <submittedName>
        <fullName evidence="4">HipA protein</fullName>
        <ecNumber evidence="4">2.7.11.1</ecNumber>
    </submittedName>
</protein>
<keyword evidence="2" id="KW-0418">Kinase</keyword>
<dbReference type="AlphaFoldDB" id="A0A087CA69"/>
<keyword evidence="1 4" id="KW-0808">Transferase</keyword>